<dbReference type="AlphaFoldDB" id="A0A173TGJ8"/>
<dbReference type="SMART" id="SM00857">
    <property type="entry name" value="Resolvase"/>
    <property type="match status" value="1"/>
</dbReference>
<dbReference type="InterPro" id="IPR025378">
    <property type="entry name" value="DUF4368"/>
</dbReference>
<dbReference type="Pfam" id="PF07508">
    <property type="entry name" value="Recombinase"/>
    <property type="match status" value="1"/>
</dbReference>
<dbReference type="GO" id="GO:0000150">
    <property type="term" value="F:DNA strand exchange activity"/>
    <property type="evidence" value="ECO:0007669"/>
    <property type="project" value="InterPro"/>
</dbReference>
<sequence length="558" mass="65056">MLQTDKITALYCRLSQEDMQAGESESIQNQKLILQKYADEHHFFNTRFFVDDGFSGVSFEREGLQAMLHEVEAGNVATVITKDLSRLGRNYLKTGELIEIVFPEYEVRYIAINDGVDTAREDNEFTPLRNWFNEFYARDTSKKIRAVKQAKAQKGERVNGQVPYGYIADPNDRNHLLPDPETAHIVKQIFAMYVRGDRICEIQNWLREHEVLTVAELQYRRTGSHRHPRPHPNCIYNWPDKTLYDILARKEYLGHTITGKSYKVSYKSKKTKKNPEEKRYFFPNTHEPLIDEETFELAQKRIATKHRPTKVDEIDIFSGLLFCGDCGYKMYLQQGAGTLERKHAYTCGKYRNRVRTGELCTTHYIRKSVLKELVLADLQRVLSYVKEHEQEFIETANECSAKAVQKTLTQQRKELDKAQSRISELNILFRKLYEDNALGKLSDEQFAFLTSGYDEEKKTLTRRIAELSQEIDNATERSADVKRFVALVRKYTAITELTYENVHEFIDRILIHELDKETNTRKIEIFYSFVGRVDTGDKPTESISYFRQIGADVKSYAI</sequence>
<feature type="domain" description="Recombinase" evidence="3">
    <location>
        <begin position="163"/>
        <end position="308"/>
    </location>
</feature>
<proteinExistence type="predicted"/>
<dbReference type="InterPro" id="IPR050639">
    <property type="entry name" value="SSR_resolvase"/>
</dbReference>
<dbReference type="Gene3D" id="3.40.50.1390">
    <property type="entry name" value="Resolvase, N-terminal catalytic domain"/>
    <property type="match status" value="1"/>
</dbReference>
<dbReference type="InterPro" id="IPR036162">
    <property type="entry name" value="Resolvase-like_N_sf"/>
</dbReference>
<evidence type="ECO:0000256" key="1">
    <source>
        <dbReference type="SAM" id="Coils"/>
    </source>
</evidence>
<dbReference type="InterPro" id="IPR011109">
    <property type="entry name" value="DNA_bind_recombinase_dom"/>
</dbReference>
<dbReference type="InterPro" id="IPR025827">
    <property type="entry name" value="Zn_ribbon_recom_dom"/>
</dbReference>
<dbReference type="Pfam" id="PF13408">
    <property type="entry name" value="Zn_ribbon_recom"/>
    <property type="match status" value="1"/>
</dbReference>
<dbReference type="EMBL" id="CYXO01000007">
    <property type="protein sequence ID" value="CUN00388.1"/>
    <property type="molecule type" value="Genomic_DNA"/>
</dbReference>
<dbReference type="InterPro" id="IPR038109">
    <property type="entry name" value="DNA_bind_recomb_sf"/>
</dbReference>
<dbReference type="OrthoDB" id="9784557at2"/>
<keyword evidence="1" id="KW-0175">Coiled coil</keyword>
<dbReference type="GO" id="GO:0003677">
    <property type="term" value="F:DNA binding"/>
    <property type="evidence" value="ECO:0007669"/>
    <property type="project" value="InterPro"/>
</dbReference>
<dbReference type="PROSITE" id="PS51737">
    <property type="entry name" value="RECOMBINASE_DNA_BIND"/>
    <property type="match status" value="1"/>
</dbReference>
<dbReference type="SUPFAM" id="SSF53041">
    <property type="entry name" value="Resolvase-like"/>
    <property type="match status" value="1"/>
</dbReference>
<dbReference type="PANTHER" id="PTHR30461:SF23">
    <property type="entry name" value="DNA RECOMBINASE-RELATED"/>
    <property type="match status" value="1"/>
</dbReference>
<feature type="coiled-coil region" evidence="1">
    <location>
        <begin position="401"/>
        <end position="477"/>
    </location>
</feature>
<dbReference type="PROSITE" id="PS51736">
    <property type="entry name" value="RECOMBINASES_3"/>
    <property type="match status" value="1"/>
</dbReference>
<feature type="domain" description="Resolvase/invertase-type recombinase catalytic" evidence="2">
    <location>
        <begin position="7"/>
        <end position="155"/>
    </location>
</feature>
<protein>
    <submittedName>
        <fullName evidence="4">Resolvase, N terminal domain</fullName>
    </submittedName>
</protein>
<dbReference type="RefSeq" id="WP_055214185.1">
    <property type="nucleotide sequence ID" value="NZ_CYXO01000007.1"/>
</dbReference>
<accession>A0A173TGJ8</accession>
<dbReference type="PANTHER" id="PTHR30461">
    <property type="entry name" value="DNA-INVERTASE FROM LAMBDOID PROPHAGE"/>
    <property type="match status" value="1"/>
</dbReference>
<dbReference type="InterPro" id="IPR006119">
    <property type="entry name" value="Resolv_N"/>
</dbReference>
<organism evidence="4 5">
    <name type="scientific">Dorea longicatena</name>
    <dbReference type="NCBI Taxonomy" id="88431"/>
    <lineage>
        <taxon>Bacteria</taxon>
        <taxon>Bacillati</taxon>
        <taxon>Bacillota</taxon>
        <taxon>Clostridia</taxon>
        <taxon>Lachnospirales</taxon>
        <taxon>Lachnospiraceae</taxon>
        <taxon>Dorea</taxon>
    </lineage>
</organism>
<evidence type="ECO:0000259" key="3">
    <source>
        <dbReference type="PROSITE" id="PS51737"/>
    </source>
</evidence>
<dbReference type="Pfam" id="PF14287">
    <property type="entry name" value="DUF4368"/>
    <property type="match status" value="1"/>
</dbReference>
<evidence type="ECO:0000259" key="2">
    <source>
        <dbReference type="PROSITE" id="PS51736"/>
    </source>
</evidence>
<evidence type="ECO:0000313" key="4">
    <source>
        <dbReference type="EMBL" id="CUN00388.1"/>
    </source>
</evidence>
<gene>
    <name evidence="4" type="ORF">ERS852573_01505</name>
</gene>
<reference evidence="4 5" key="1">
    <citation type="submission" date="2015-09" db="EMBL/GenBank/DDBJ databases">
        <authorList>
            <consortium name="Pathogen Informatics"/>
        </authorList>
    </citation>
    <scope>NUCLEOTIDE SEQUENCE [LARGE SCALE GENOMIC DNA]</scope>
    <source>
        <strain evidence="4 5">2789STDY5834961</strain>
    </source>
</reference>
<dbReference type="Gene3D" id="3.90.1750.20">
    <property type="entry name" value="Putative Large Serine Recombinase, Chain B, Domain 2"/>
    <property type="match status" value="1"/>
</dbReference>
<name>A0A173TGJ8_9FIRM</name>
<evidence type="ECO:0000313" key="5">
    <source>
        <dbReference type="Proteomes" id="UP000095597"/>
    </source>
</evidence>
<dbReference type="CDD" id="cd03770">
    <property type="entry name" value="SR_TndX_transposase"/>
    <property type="match status" value="1"/>
</dbReference>
<dbReference type="Pfam" id="PF00239">
    <property type="entry name" value="Resolvase"/>
    <property type="match status" value="1"/>
</dbReference>
<dbReference type="Proteomes" id="UP000095597">
    <property type="component" value="Unassembled WGS sequence"/>
</dbReference>